<evidence type="ECO:0000313" key="2">
    <source>
        <dbReference type="EMBL" id="MBO1860480.1"/>
    </source>
</evidence>
<evidence type="ECO:0000313" key="3">
    <source>
        <dbReference type="EMBL" id="UEM13408.1"/>
    </source>
</evidence>
<evidence type="ECO:0000313" key="4">
    <source>
        <dbReference type="Proteomes" id="UP000664702"/>
    </source>
</evidence>
<dbReference type="RefSeq" id="WP_208089604.1">
    <property type="nucleotide sequence ID" value="NZ_CP086136.1"/>
</dbReference>
<evidence type="ECO:0000256" key="1">
    <source>
        <dbReference type="SAM" id="MobiDB-lite"/>
    </source>
</evidence>
<accession>A0A939M312</accession>
<protein>
    <submittedName>
        <fullName evidence="2">Uncharacterized protein</fullName>
    </submittedName>
</protein>
<dbReference type="EMBL" id="JAGEMI010000001">
    <property type="protein sequence ID" value="MBO1860480.1"/>
    <property type="molecule type" value="Genomic_DNA"/>
</dbReference>
<reference evidence="2" key="1">
    <citation type="submission" date="2021-03" db="EMBL/GenBank/DDBJ databases">
        <title>Whole Genome Sequence of Bradyrhizobium sp. Strain 144S4.</title>
        <authorList>
            <person name="Bromfield E.S.P."/>
            <person name="Cloutier S."/>
        </authorList>
    </citation>
    <scope>NUCLEOTIDE SEQUENCE [LARGE SCALE GENOMIC DNA]</scope>
    <source>
        <strain evidence="2">144S4</strain>
    </source>
</reference>
<dbReference type="Proteomes" id="UP000664702">
    <property type="component" value="Chromosome"/>
</dbReference>
<dbReference type="EMBL" id="CP086136">
    <property type="protein sequence ID" value="UEM13408.1"/>
    <property type="molecule type" value="Genomic_DNA"/>
</dbReference>
<gene>
    <name evidence="3" type="ORF">J4G43_003455</name>
    <name evidence="2" type="ORF">J4G43_05670</name>
</gene>
<reference evidence="3 4" key="2">
    <citation type="journal article" date="2022" name="Int. J. Syst. Evol. Microbiol.">
        <title>Strains of Bradyrhizobium barranii sp. nov. associated with legumes native to Canada are symbionts of soybeans and belong to different subspecies (subsp. barranii subsp. nov. and subsp. apii subsp. nov.) and symbiovars (sv. glycinearum and sv. septentrionale).</title>
        <authorList>
            <person name="Bromfield E.S.P."/>
            <person name="Cloutier S."/>
            <person name="Wasai-Hara S."/>
            <person name="Minamisawa K."/>
        </authorList>
    </citation>
    <scope>NUCLEOTIDE SEQUENCE [LARGE SCALE GENOMIC DNA]</scope>
    <source>
        <strain evidence="3 4">144S4</strain>
    </source>
</reference>
<feature type="region of interest" description="Disordered" evidence="1">
    <location>
        <begin position="57"/>
        <end position="113"/>
    </location>
</feature>
<sequence>MARATIVPYLVSGTNEYGSSNLGRGKATFALRLARKLLREGYMDVRVCTPRGRLLQSDELDELEPTESDMAKGQQRGNRETKKPKKEKSKVIAAAPSRKEAAWQPDFGPAKKK</sequence>
<organism evidence="2">
    <name type="scientific">Bradyrhizobium barranii subsp. barranii</name>
    <dbReference type="NCBI Taxonomy" id="2823807"/>
    <lineage>
        <taxon>Bacteria</taxon>
        <taxon>Pseudomonadati</taxon>
        <taxon>Pseudomonadota</taxon>
        <taxon>Alphaproteobacteria</taxon>
        <taxon>Hyphomicrobiales</taxon>
        <taxon>Nitrobacteraceae</taxon>
        <taxon>Bradyrhizobium</taxon>
        <taxon>Bradyrhizobium barranii</taxon>
    </lineage>
</organism>
<name>A0A939M312_9BRAD</name>
<dbReference type="KEGG" id="bban:J4G43_003455"/>
<feature type="compositionally biased region" description="Acidic residues" evidence="1">
    <location>
        <begin position="58"/>
        <end position="67"/>
    </location>
</feature>
<proteinExistence type="predicted"/>
<dbReference type="AlphaFoldDB" id="A0A939M312"/>